<dbReference type="SUPFAM" id="SSF56219">
    <property type="entry name" value="DNase I-like"/>
    <property type="match status" value="1"/>
</dbReference>
<proteinExistence type="predicted"/>
<reference evidence="3" key="1">
    <citation type="submission" date="2012-12" db="EMBL/GenBank/DDBJ databases">
        <authorList>
            <person name="Hellsten U."/>
            <person name="Grimwood J."/>
            <person name="Chapman J.A."/>
            <person name="Shapiro H."/>
            <person name="Aerts A."/>
            <person name="Otillar R.P."/>
            <person name="Terry A.Y."/>
            <person name="Boore J.L."/>
            <person name="Simakov O."/>
            <person name="Marletaz F."/>
            <person name="Cho S.-J."/>
            <person name="Edsinger-Gonzales E."/>
            <person name="Havlak P."/>
            <person name="Kuo D.-H."/>
            <person name="Larsson T."/>
            <person name="Lv J."/>
            <person name="Arendt D."/>
            <person name="Savage R."/>
            <person name="Osoegawa K."/>
            <person name="de Jong P."/>
            <person name="Lindberg D.R."/>
            <person name="Seaver E.C."/>
            <person name="Weisblat D.A."/>
            <person name="Putnam N.H."/>
            <person name="Grigoriev I.V."/>
            <person name="Rokhsar D.S."/>
        </authorList>
    </citation>
    <scope>NUCLEOTIDE SEQUENCE</scope>
    <source>
        <strain evidence="3">I ESC-2004</strain>
    </source>
</reference>
<dbReference type="PANTHER" id="PTHR33776">
    <property type="entry name" value="ENDO/EXONUCLEASE/PHOSPHATASE DOMAIN-CONTAINING PROTEIN"/>
    <property type="match status" value="1"/>
</dbReference>
<sequence>MAISGQFSAKNYTTVNFNEESTDWQNNVFSLIHLNNTGANTNPGSIKLYLEGLQHNFSVIGVSEKRLDSLELEVKGQRYRSEHLRCDHREGGGLSLYVKAGLKYRRLNRLDEAKDDLECMFIEIYRSNFTSNCSVVLGIIHRPPKGSKDIFMEFYTRLSRKLDALQRTRLKRCIYLMGDFNSKANAEVFFVLENQHQLIRLVKCETKKKSKANMVFDAIFCSEQRNRMGTLDCQTWQLSDHCPVFAIDSNILNPVDETKR</sequence>
<reference evidence="1 3" key="2">
    <citation type="journal article" date="2013" name="Nature">
        <title>Insights into bilaterian evolution from three spiralian genomes.</title>
        <authorList>
            <person name="Simakov O."/>
            <person name="Marletaz F."/>
            <person name="Cho S.J."/>
            <person name="Edsinger-Gonzales E."/>
            <person name="Havlak P."/>
            <person name="Hellsten U."/>
            <person name="Kuo D.H."/>
            <person name="Larsson T."/>
            <person name="Lv J."/>
            <person name="Arendt D."/>
            <person name="Savage R."/>
            <person name="Osoegawa K."/>
            <person name="de Jong P."/>
            <person name="Grimwood J."/>
            <person name="Chapman J.A."/>
            <person name="Shapiro H."/>
            <person name="Aerts A."/>
            <person name="Otillar R.P."/>
            <person name="Terry A.Y."/>
            <person name="Boore J.L."/>
            <person name="Grigoriev I.V."/>
            <person name="Lindberg D.R."/>
            <person name="Seaver E.C."/>
            <person name="Weisblat D.A."/>
            <person name="Putnam N.H."/>
            <person name="Rokhsar D.S."/>
        </authorList>
    </citation>
    <scope>NUCLEOTIDE SEQUENCE</scope>
    <source>
        <strain evidence="1 3">I ESC-2004</strain>
    </source>
</reference>
<dbReference type="EMBL" id="AMQN01013996">
    <property type="status" value="NOT_ANNOTATED_CDS"/>
    <property type="molecule type" value="Genomic_DNA"/>
</dbReference>
<organism evidence="1">
    <name type="scientific">Capitella teleta</name>
    <name type="common">Polychaete worm</name>
    <dbReference type="NCBI Taxonomy" id="283909"/>
    <lineage>
        <taxon>Eukaryota</taxon>
        <taxon>Metazoa</taxon>
        <taxon>Spiralia</taxon>
        <taxon>Lophotrochozoa</taxon>
        <taxon>Annelida</taxon>
        <taxon>Polychaeta</taxon>
        <taxon>Sedentaria</taxon>
        <taxon>Scolecida</taxon>
        <taxon>Capitellidae</taxon>
        <taxon>Capitella</taxon>
    </lineage>
</organism>
<dbReference type="AlphaFoldDB" id="R7TC35"/>
<evidence type="ECO:0008006" key="4">
    <source>
        <dbReference type="Google" id="ProtNLM"/>
    </source>
</evidence>
<reference evidence="2" key="3">
    <citation type="submission" date="2015-06" db="UniProtKB">
        <authorList>
            <consortium name="EnsemblMetazoa"/>
        </authorList>
    </citation>
    <scope>IDENTIFICATION</scope>
</reference>
<protein>
    <recommendedName>
        <fullName evidence="4">Endonuclease/exonuclease/phosphatase domain-containing protein</fullName>
    </recommendedName>
</protein>
<evidence type="ECO:0000313" key="3">
    <source>
        <dbReference type="Proteomes" id="UP000014760"/>
    </source>
</evidence>
<dbReference type="HOGENOM" id="CLU_1086819_0_0_1"/>
<dbReference type="Proteomes" id="UP000014760">
    <property type="component" value="Unassembled WGS sequence"/>
</dbReference>
<accession>R7TC35</accession>
<dbReference type="Gene3D" id="3.60.10.10">
    <property type="entry name" value="Endonuclease/exonuclease/phosphatase"/>
    <property type="match status" value="1"/>
</dbReference>
<gene>
    <name evidence="1" type="ORF">CAPTEDRAFT_205841</name>
</gene>
<dbReference type="EnsemblMetazoa" id="CapteT205841">
    <property type="protein sequence ID" value="CapteP205841"/>
    <property type="gene ID" value="CapteG205841"/>
</dbReference>
<dbReference type="InterPro" id="IPR036691">
    <property type="entry name" value="Endo/exonu/phosph_ase_sf"/>
</dbReference>
<keyword evidence="3" id="KW-1185">Reference proteome</keyword>
<dbReference type="EMBL" id="KB310663">
    <property type="protein sequence ID" value="ELT91067.1"/>
    <property type="molecule type" value="Genomic_DNA"/>
</dbReference>
<evidence type="ECO:0000313" key="1">
    <source>
        <dbReference type="EMBL" id="ELT91067.1"/>
    </source>
</evidence>
<name>R7TC35_CAPTE</name>
<dbReference type="PANTHER" id="PTHR33776:SF4">
    <property type="entry name" value="ENDONUCLEASE_EXONUCLEASE_PHOSPHATASE DOMAIN-CONTAINING PROTEIN"/>
    <property type="match status" value="1"/>
</dbReference>
<evidence type="ECO:0000313" key="2">
    <source>
        <dbReference type="EnsemblMetazoa" id="CapteP205841"/>
    </source>
</evidence>